<organism evidence="1 2">
    <name type="scientific">Clitoria ternatea</name>
    <name type="common">Butterfly pea</name>
    <dbReference type="NCBI Taxonomy" id="43366"/>
    <lineage>
        <taxon>Eukaryota</taxon>
        <taxon>Viridiplantae</taxon>
        <taxon>Streptophyta</taxon>
        <taxon>Embryophyta</taxon>
        <taxon>Tracheophyta</taxon>
        <taxon>Spermatophyta</taxon>
        <taxon>Magnoliopsida</taxon>
        <taxon>eudicotyledons</taxon>
        <taxon>Gunneridae</taxon>
        <taxon>Pentapetalae</taxon>
        <taxon>rosids</taxon>
        <taxon>fabids</taxon>
        <taxon>Fabales</taxon>
        <taxon>Fabaceae</taxon>
        <taxon>Papilionoideae</taxon>
        <taxon>50 kb inversion clade</taxon>
        <taxon>NPAAA clade</taxon>
        <taxon>indigoferoid/millettioid clade</taxon>
        <taxon>Phaseoleae</taxon>
        <taxon>Clitoria</taxon>
    </lineage>
</organism>
<comment type="caution">
    <text evidence="1">The sequence shown here is derived from an EMBL/GenBank/DDBJ whole genome shotgun (WGS) entry which is preliminary data.</text>
</comment>
<dbReference type="PANTHER" id="PTHR47723:SF20">
    <property type="entry name" value="RNASE H TYPE-1 DOMAIN-CONTAINING PROTEIN"/>
    <property type="match status" value="1"/>
</dbReference>
<keyword evidence="2" id="KW-1185">Reference proteome</keyword>
<dbReference type="Proteomes" id="UP001359559">
    <property type="component" value="Unassembled WGS sequence"/>
</dbReference>
<accession>A0AAN9PJ54</accession>
<name>A0AAN9PJ54_CLITE</name>
<evidence type="ECO:0000313" key="2">
    <source>
        <dbReference type="Proteomes" id="UP001359559"/>
    </source>
</evidence>
<dbReference type="PANTHER" id="PTHR47723">
    <property type="entry name" value="OS05G0353850 PROTEIN"/>
    <property type="match status" value="1"/>
</dbReference>
<dbReference type="AlphaFoldDB" id="A0AAN9PJ54"/>
<evidence type="ECO:0008006" key="3">
    <source>
        <dbReference type="Google" id="ProtNLM"/>
    </source>
</evidence>
<proteinExistence type="predicted"/>
<dbReference type="EMBL" id="JAYKXN010000003">
    <property type="protein sequence ID" value="KAK7301385.1"/>
    <property type="molecule type" value="Genomic_DNA"/>
</dbReference>
<dbReference type="InterPro" id="IPR053151">
    <property type="entry name" value="RNase_H-like"/>
</dbReference>
<protein>
    <recommendedName>
        <fullName evidence="3">RNase H type-1 domain-containing protein</fullName>
    </recommendedName>
</protein>
<evidence type="ECO:0000313" key="1">
    <source>
        <dbReference type="EMBL" id="KAK7301385.1"/>
    </source>
</evidence>
<sequence>MEEPECVAVLSITGSLLQDVSMGSCLVLKRHWQPPDIDEVKANVDGSWIPGLDKMSGEGVVRCRLWKWISGFSCLWGRGNELMAELLAIEAGLKHVWE</sequence>
<reference evidence="1 2" key="1">
    <citation type="submission" date="2024-01" db="EMBL/GenBank/DDBJ databases">
        <title>The genomes of 5 underutilized Papilionoideae crops provide insights into root nodulation and disease resistance.</title>
        <authorList>
            <person name="Yuan L."/>
        </authorList>
    </citation>
    <scope>NUCLEOTIDE SEQUENCE [LARGE SCALE GENOMIC DNA]</scope>
    <source>
        <strain evidence="1">LY-2023</strain>
        <tissue evidence="1">Leaf</tissue>
    </source>
</reference>
<gene>
    <name evidence="1" type="ORF">RJT34_12248</name>
</gene>